<evidence type="ECO:0000256" key="14">
    <source>
        <dbReference type="SAM" id="Phobius"/>
    </source>
</evidence>
<sequence>MPILKLSRRLFLLTAVGLAPAALILFHNVATMRSEKEREIHAEALRIAQLASLEISRIVSGAENVLVTISATSAIQDLQQPYCNEYLARVRHRLPSFSGISIAGLDGVVRCSREENGVGVSVADRAYFREVLDTQRFTIGTYTVGRISGQESLPLALPVRDELGAVIGVAIGTLNLQWLGQRLRERSFMGNSALTVADRDGVILAREPFPERFVGTQIPDLYQRLVNAVSPGTEVVLSQDGTNRIIGYYPPQVSHSGLYVSAGISTVEAYKPLNSATRFALAVTLAGLGLSLLTAWLTSRQLIRRPITRLVQTVDSWRNSDETARTGMGEADGEFGLVGRAIDDFMDELVESRRQRRRDEQQRELLTAELDHRVKNLIATVQSVARQSFKPGQETSSAVDMFNQRLTALSEAHKLLMKDQWQSARMRDLIRTAIRPFDAQDRSLFVLEGPDFIVRSKAAMAFGMALHELCTNAAKYGALSVAEGRISIRWSLEDPLETGPPAEPKGHEDRRIFRLFWLELDGPQVSPPDRTGFGSRMVERALAAEVNGRVTIDYRPTGLVCEVTAPFAGLRAEERDHHG</sequence>
<dbReference type="CDD" id="cd12914">
    <property type="entry name" value="PDC1_DGC_like"/>
    <property type="match status" value="1"/>
</dbReference>
<evidence type="ECO:0000256" key="8">
    <source>
        <dbReference type="ARBA" id="ARBA00022741"/>
    </source>
</evidence>
<geneLocation type="plasmid" evidence="16 17">
    <name>pPRADMK78_01</name>
</geneLocation>
<keyword evidence="9" id="KW-0418">Kinase</keyword>
<gene>
    <name evidence="16" type="ORF">FE840_020120</name>
</gene>
<dbReference type="EC" id="2.7.13.3" evidence="3"/>
<keyword evidence="17" id="KW-1185">Reference proteome</keyword>
<evidence type="ECO:0000313" key="16">
    <source>
        <dbReference type="EMBL" id="QLF71909.1"/>
    </source>
</evidence>
<evidence type="ECO:0000259" key="15">
    <source>
        <dbReference type="PROSITE" id="PS50885"/>
    </source>
</evidence>
<dbReference type="PANTHER" id="PTHR41523:SF7">
    <property type="entry name" value="HISTIDINE KINASE"/>
    <property type="match status" value="1"/>
</dbReference>
<keyword evidence="6" id="KW-0808">Transferase</keyword>
<dbReference type="SUPFAM" id="SSF55874">
    <property type="entry name" value="ATPase domain of HSP90 chaperone/DNA topoisomerase II/histidine kinase"/>
    <property type="match status" value="1"/>
</dbReference>
<feature type="domain" description="HAMP" evidence="15">
    <location>
        <begin position="301"/>
        <end position="354"/>
    </location>
</feature>
<keyword evidence="7 14" id="KW-0812">Transmembrane</keyword>
<evidence type="ECO:0000256" key="9">
    <source>
        <dbReference type="ARBA" id="ARBA00022777"/>
    </source>
</evidence>
<evidence type="ECO:0000256" key="12">
    <source>
        <dbReference type="ARBA" id="ARBA00023136"/>
    </source>
</evidence>
<keyword evidence="4" id="KW-1003">Cell membrane</keyword>
<evidence type="ECO:0000256" key="5">
    <source>
        <dbReference type="ARBA" id="ARBA00022553"/>
    </source>
</evidence>
<evidence type="ECO:0000256" key="6">
    <source>
        <dbReference type="ARBA" id="ARBA00022679"/>
    </source>
</evidence>
<dbReference type="InterPro" id="IPR011102">
    <property type="entry name" value="Sig_transdc_His_kinase_HWE"/>
</dbReference>
<evidence type="ECO:0000256" key="10">
    <source>
        <dbReference type="ARBA" id="ARBA00022840"/>
    </source>
</evidence>
<dbReference type="InterPro" id="IPR003660">
    <property type="entry name" value="HAMP_dom"/>
</dbReference>
<evidence type="ECO:0000256" key="2">
    <source>
        <dbReference type="ARBA" id="ARBA00004651"/>
    </source>
</evidence>
<dbReference type="PROSITE" id="PS50885">
    <property type="entry name" value="HAMP"/>
    <property type="match status" value="1"/>
</dbReference>
<dbReference type="CDD" id="cd12915">
    <property type="entry name" value="PDC2_DGC_like"/>
    <property type="match status" value="1"/>
</dbReference>
<dbReference type="InterPro" id="IPR036890">
    <property type="entry name" value="HATPase_C_sf"/>
</dbReference>
<dbReference type="Pfam" id="PF02743">
    <property type="entry name" value="dCache_1"/>
    <property type="match status" value="1"/>
</dbReference>
<comment type="subcellular location">
    <subcellularLocation>
        <location evidence="2">Cell membrane</location>
        <topology evidence="2">Multi-pass membrane protein</topology>
    </subcellularLocation>
</comment>
<evidence type="ECO:0000256" key="3">
    <source>
        <dbReference type="ARBA" id="ARBA00012438"/>
    </source>
</evidence>
<feature type="transmembrane region" description="Helical" evidence="14">
    <location>
        <begin position="279"/>
        <end position="299"/>
    </location>
</feature>
<protein>
    <recommendedName>
        <fullName evidence="3">histidine kinase</fullName>
        <ecNumber evidence="3">2.7.13.3</ecNumber>
    </recommendedName>
</protein>
<dbReference type="Gene3D" id="3.30.450.20">
    <property type="entry name" value="PAS domain"/>
    <property type="match status" value="1"/>
</dbReference>
<comment type="catalytic activity">
    <reaction evidence="1">
        <text>ATP + protein L-histidine = ADP + protein N-phospho-L-histidine.</text>
        <dbReference type="EC" id="2.7.13.3"/>
    </reaction>
</comment>
<name>A0ABX6QTU2_9HYPH</name>
<accession>A0ABX6QTU2</accession>
<keyword evidence="13" id="KW-0175">Coiled coil</keyword>
<evidence type="ECO:0000256" key="13">
    <source>
        <dbReference type="SAM" id="Coils"/>
    </source>
</evidence>
<keyword evidence="11 14" id="KW-1133">Transmembrane helix</keyword>
<organism evidence="16 17">
    <name type="scientific">Peteryoungia desertarenae</name>
    <dbReference type="NCBI Taxonomy" id="1813451"/>
    <lineage>
        <taxon>Bacteria</taxon>
        <taxon>Pseudomonadati</taxon>
        <taxon>Pseudomonadota</taxon>
        <taxon>Alphaproteobacteria</taxon>
        <taxon>Hyphomicrobiales</taxon>
        <taxon>Rhizobiaceae</taxon>
        <taxon>Peteryoungia</taxon>
    </lineage>
</organism>
<keyword evidence="10" id="KW-0067">ATP-binding</keyword>
<dbReference type="PANTHER" id="PTHR41523">
    <property type="entry name" value="TWO-COMPONENT SYSTEM SENSOR PROTEIN"/>
    <property type="match status" value="1"/>
</dbReference>
<dbReference type="SMART" id="SM00911">
    <property type="entry name" value="HWE_HK"/>
    <property type="match status" value="1"/>
</dbReference>
<keyword evidence="16" id="KW-0614">Plasmid</keyword>
<proteinExistence type="predicted"/>
<reference evidence="16 17" key="1">
    <citation type="submission" date="2020-06" db="EMBL/GenBank/DDBJ databases">
        <title>Genome sequence of Rhizobium sp strain ADMK78.</title>
        <authorList>
            <person name="Rahi P."/>
        </authorList>
    </citation>
    <scope>NUCLEOTIDE SEQUENCE [LARGE SCALE GENOMIC DNA]</scope>
    <source>
        <strain evidence="16 17">ADMK78</strain>
        <plasmid evidence="16 17">pPRADMK78_01</plasmid>
    </source>
</reference>
<evidence type="ECO:0000256" key="1">
    <source>
        <dbReference type="ARBA" id="ARBA00000085"/>
    </source>
</evidence>
<evidence type="ECO:0000256" key="11">
    <source>
        <dbReference type="ARBA" id="ARBA00022989"/>
    </source>
</evidence>
<dbReference type="Gene3D" id="3.30.565.10">
    <property type="entry name" value="Histidine kinase-like ATPase, C-terminal domain"/>
    <property type="match status" value="1"/>
</dbReference>
<feature type="coiled-coil region" evidence="13">
    <location>
        <begin position="342"/>
        <end position="369"/>
    </location>
</feature>
<keyword evidence="8" id="KW-0547">Nucleotide-binding</keyword>
<dbReference type="RefSeq" id="WP_138287659.1">
    <property type="nucleotide sequence ID" value="NZ_CP058351.1"/>
</dbReference>
<evidence type="ECO:0000313" key="17">
    <source>
        <dbReference type="Proteomes" id="UP000308530"/>
    </source>
</evidence>
<evidence type="ECO:0000256" key="4">
    <source>
        <dbReference type="ARBA" id="ARBA00022475"/>
    </source>
</evidence>
<keyword evidence="12 14" id="KW-0472">Membrane</keyword>
<dbReference type="Gene3D" id="6.10.340.10">
    <property type="match status" value="1"/>
</dbReference>
<keyword evidence="5" id="KW-0597">Phosphoprotein</keyword>
<dbReference type="EMBL" id="CP058351">
    <property type="protein sequence ID" value="QLF71909.1"/>
    <property type="molecule type" value="Genomic_DNA"/>
</dbReference>
<dbReference type="Pfam" id="PF07536">
    <property type="entry name" value="HWE_HK"/>
    <property type="match status" value="1"/>
</dbReference>
<dbReference type="InterPro" id="IPR033479">
    <property type="entry name" value="dCache_1"/>
</dbReference>
<dbReference type="Proteomes" id="UP000308530">
    <property type="component" value="Plasmid pPRADMK78_01"/>
</dbReference>
<evidence type="ECO:0000256" key="7">
    <source>
        <dbReference type="ARBA" id="ARBA00022692"/>
    </source>
</evidence>